<dbReference type="Proteomes" id="UP001652620">
    <property type="component" value="Chromosome 2"/>
</dbReference>
<evidence type="ECO:0000313" key="3">
    <source>
        <dbReference type="RefSeq" id="XP_011214276.2"/>
    </source>
</evidence>
<dbReference type="OrthoDB" id="8059019at2759"/>
<dbReference type="RefSeq" id="XP_011214276.2">
    <property type="nucleotide sequence ID" value="XM_011215974.4"/>
</dbReference>
<feature type="chain" id="PRO_5046098400" evidence="1">
    <location>
        <begin position="18"/>
        <end position="149"/>
    </location>
</feature>
<sequence>MRGIAIVFIAFLAYSSAYPLEEQQVSVQVPESSVQVEASEKDAVLPDASQIVKIVAVPLAVPSNAQQLLEVDAGGSASIEGSRQARQFGGFGGYGGYPGYGGYGGYGGYPGYGGYGGFGGYGGYGGGFGGYGGHRHHHRGGYGGYGFYG</sequence>
<reference evidence="2" key="1">
    <citation type="submission" date="2025-05" db="UniProtKB">
        <authorList>
            <consortium name="RefSeq"/>
        </authorList>
    </citation>
    <scope>NUCLEOTIDE SEQUENCE [LARGE SCALE GENOMIC DNA]</scope>
</reference>
<protein>
    <submittedName>
        <fullName evidence="3">Uncharacterized protein LOC105233809</fullName>
    </submittedName>
</protein>
<proteinExistence type="predicted"/>
<dbReference type="GeneID" id="105233809"/>
<dbReference type="InParanoid" id="A0A6I9WAV3"/>
<organism evidence="2 3">
    <name type="scientific">Bactrocera dorsalis</name>
    <name type="common">Oriental fruit fly</name>
    <name type="synonym">Dacus dorsalis</name>
    <dbReference type="NCBI Taxonomy" id="27457"/>
    <lineage>
        <taxon>Eukaryota</taxon>
        <taxon>Metazoa</taxon>
        <taxon>Ecdysozoa</taxon>
        <taxon>Arthropoda</taxon>
        <taxon>Hexapoda</taxon>
        <taxon>Insecta</taxon>
        <taxon>Pterygota</taxon>
        <taxon>Neoptera</taxon>
        <taxon>Endopterygota</taxon>
        <taxon>Diptera</taxon>
        <taxon>Brachycera</taxon>
        <taxon>Muscomorpha</taxon>
        <taxon>Tephritoidea</taxon>
        <taxon>Tephritidae</taxon>
        <taxon>Bactrocera</taxon>
        <taxon>Bactrocera</taxon>
    </lineage>
</organism>
<dbReference type="KEGG" id="bdr:105233809"/>
<evidence type="ECO:0000313" key="2">
    <source>
        <dbReference type="Proteomes" id="UP001652620"/>
    </source>
</evidence>
<reference evidence="3" key="2">
    <citation type="submission" date="2025-08" db="UniProtKB">
        <authorList>
            <consortium name="RefSeq"/>
        </authorList>
    </citation>
    <scope>IDENTIFICATION</scope>
    <source>
        <tissue evidence="3">Adult</tissue>
    </source>
</reference>
<accession>A0A6I9WAV3</accession>
<feature type="signal peptide" evidence="1">
    <location>
        <begin position="1"/>
        <end position="17"/>
    </location>
</feature>
<evidence type="ECO:0000256" key="1">
    <source>
        <dbReference type="SAM" id="SignalP"/>
    </source>
</evidence>
<keyword evidence="1" id="KW-0732">Signal</keyword>
<keyword evidence="2" id="KW-1185">Reference proteome</keyword>
<dbReference type="AlphaFoldDB" id="A0A6I9WAV3"/>
<name>A0A6I9WAV3_BACDO</name>
<gene>
    <name evidence="3" type="primary">LOC105233809</name>
</gene>